<dbReference type="Gene3D" id="1.25.40.10">
    <property type="entry name" value="Tetratricopeptide repeat domain"/>
    <property type="match status" value="1"/>
</dbReference>
<dbReference type="EMBL" id="CAUYUJ010015460">
    <property type="protein sequence ID" value="CAK0854219.1"/>
    <property type="molecule type" value="Genomic_DNA"/>
</dbReference>
<comment type="caution">
    <text evidence="3">The sequence shown here is derived from an EMBL/GenBank/DDBJ whole genome shotgun (WGS) entry which is preliminary data.</text>
</comment>
<keyword evidence="4" id="KW-1185">Reference proteome</keyword>
<dbReference type="Proteomes" id="UP001189429">
    <property type="component" value="Unassembled WGS sequence"/>
</dbReference>
<protein>
    <recommendedName>
        <fullName evidence="2">Cdc23 domain-containing protein</fullName>
    </recommendedName>
</protein>
<feature type="region of interest" description="Disordered" evidence="1">
    <location>
        <begin position="245"/>
        <end position="266"/>
    </location>
</feature>
<feature type="region of interest" description="Disordered" evidence="1">
    <location>
        <begin position="1"/>
        <end position="33"/>
    </location>
</feature>
<evidence type="ECO:0000313" key="4">
    <source>
        <dbReference type="Proteomes" id="UP001189429"/>
    </source>
</evidence>
<proteinExistence type="predicted"/>
<reference evidence="3" key="1">
    <citation type="submission" date="2023-10" db="EMBL/GenBank/DDBJ databases">
        <authorList>
            <person name="Chen Y."/>
            <person name="Shah S."/>
            <person name="Dougan E. K."/>
            <person name="Thang M."/>
            <person name="Chan C."/>
        </authorList>
    </citation>
    <scope>NUCLEOTIDE SEQUENCE [LARGE SCALE GENOMIC DNA]</scope>
</reference>
<evidence type="ECO:0000313" key="3">
    <source>
        <dbReference type="EMBL" id="CAK0854219.1"/>
    </source>
</evidence>
<organism evidence="3 4">
    <name type="scientific">Prorocentrum cordatum</name>
    <dbReference type="NCBI Taxonomy" id="2364126"/>
    <lineage>
        <taxon>Eukaryota</taxon>
        <taxon>Sar</taxon>
        <taxon>Alveolata</taxon>
        <taxon>Dinophyceae</taxon>
        <taxon>Prorocentrales</taxon>
        <taxon>Prorocentraceae</taxon>
        <taxon>Prorocentrum</taxon>
    </lineage>
</organism>
<dbReference type="InterPro" id="IPR007192">
    <property type="entry name" value="APC8"/>
</dbReference>
<name>A0ABN9U7A2_9DINO</name>
<evidence type="ECO:0000256" key="1">
    <source>
        <dbReference type="SAM" id="MobiDB-lite"/>
    </source>
</evidence>
<sequence>MQKMCWGTGGQRSPEKAQRDSVSGSGDGDFPERAIQEELCRAVAELSLRELASSAQWAAELSVALPDEEGLGHLDKASDGEIADFSLRARQNATRAHRVLQSVNQQGVEKLRVGKSPDTHVDVWRRLGETIANHPDKGLRVLKVESHLSADEALEQGVSPASFLVNSIADAEGGEEAPPGPSCGGGAGAKMHRSLMLAKAHFGMREYGRAAHALSTPPGIPDLHRSQPALFLRFYALYLAGEKRREEDRGRRGRRPRGEGPGAQPGELKAIQEQLGHLHQQGLLDGLGLYLYGVVLRGAERATEARGVLLESVRAFPCNWSAWLDLLAVSQET</sequence>
<gene>
    <name evidence="3" type="ORF">PCOR1329_LOCUS45406</name>
</gene>
<dbReference type="InterPro" id="IPR011990">
    <property type="entry name" value="TPR-like_helical_dom_sf"/>
</dbReference>
<evidence type="ECO:0000259" key="2">
    <source>
        <dbReference type="Pfam" id="PF04049"/>
    </source>
</evidence>
<dbReference type="Pfam" id="PF04049">
    <property type="entry name" value="ANAPC8"/>
    <property type="match status" value="1"/>
</dbReference>
<feature type="domain" description="Cdc23" evidence="2">
    <location>
        <begin position="192"/>
        <end position="330"/>
    </location>
</feature>
<accession>A0ABN9U7A2</accession>